<dbReference type="GO" id="GO:0005524">
    <property type="term" value="F:ATP binding"/>
    <property type="evidence" value="ECO:0007669"/>
    <property type="project" value="InterPro"/>
</dbReference>
<dbReference type="Gene3D" id="1.10.510.10">
    <property type="entry name" value="Transferase(Phosphotransferase) domain 1"/>
    <property type="match status" value="1"/>
</dbReference>
<feature type="transmembrane region" description="Helical" evidence="2">
    <location>
        <begin position="1974"/>
        <end position="1999"/>
    </location>
</feature>
<dbReference type="Proteomes" id="UP000030693">
    <property type="component" value="Unassembled WGS sequence"/>
</dbReference>
<evidence type="ECO:0000256" key="1">
    <source>
        <dbReference type="SAM" id="MobiDB-lite"/>
    </source>
</evidence>
<accession>A0A058Z4C1</accession>
<gene>
    <name evidence="5" type="ORF">H696_05069</name>
</gene>
<dbReference type="GeneID" id="20529794"/>
<keyword evidence="2" id="KW-0812">Transmembrane</keyword>
<evidence type="ECO:0000259" key="4">
    <source>
        <dbReference type="PROSITE" id="PS50011"/>
    </source>
</evidence>
<dbReference type="InterPro" id="IPR000742">
    <property type="entry name" value="EGF"/>
</dbReference>
<dbReference type="SUPFAM" id="SSF57184">
    <property type="entry name" value="Growth factor receptor domain"/>
    <property type="match status" value="8"/>
</dbReference>
<dbReference type="PANTHER" id="PTHR45756:SF1">
    <property type="entry name" value="PROTEIN KINASE DOMAIN CONTAINING PROTEIN"/>
    <property type="match status" value="1"/>
</dbReference>
<dbReference type="InterPro" id="IPR011009">
    <property type="entry name" value="Kinase-like_dom_sf"/>
</dbReference>
<feature type="region of interest" description="Disordered" evidence="1">
    <location>
        <begin position="720"/>
        <end position="769"/>
    </location>
</feature>
<organism evidence="5">
    <name type="scientific">Fonticula alba</name>
    <name type="common">Slime mold</name>
    <dbReference type="NCBI Taxonomy" id="691883"/>
    <lineage>
        <taxon>Eukaryota</taxon>
        <taxon>Rotosphaerida</taxon>
        <taxon>Fonticulaceae</taxon>
        <taxon>Fonticula</taxon>
    </lineage>
</organism>
<dbReference type="PROSITE" id="PS00108">
    <property type="entry name" value="PROTEIN_KINASE_ST"/>
    <property type="match status" value="1"/>
</dbReference>
<dbReference type="OrthoDB" id="4062651at2759"/>
<dbReference type="SMART" id="SM00261">
    <property type="entry name" value="FU"/>
    <property type="match status" value="19"/>
</dbReference>
<keyword evidence="2" id="KW-1133">Transmembrane helix</keyword>
<keyword evidence="2" id="KW-0472">Membrane</keyword>
<dbReference type="InterPro" id="IPR053215">
    <property type="entry name" value="TKL_Ser/Thr_kinase"/>
</dbReference>
<dbReference type="GO" id="GO:0004674">
    <property type="term" value="F:protein serine/threonine kinase activity"/>
    <property type="evidence" value="ECO:0007669"/>
    <property type="project" value="UniProtKB-KW"/>
</dbReference>
<dbReference type="eggNOG" id="KOG3525">
    <property type="taxonomic scope" value="Eukaryota"/>
</dbReference>
<keyword evidence="5" id="KW-0808">Transferase</keyword>
<dbReference type="SUPFAM" id="SSF56112">
    <property type="entry name" value="Protein kinase-like (PK-like)"/>
    <property type="match status" value="1"/>
</dbReference>
<keyword evidence="6" id="KW-1185">Reference proteome</keyword>
<sequence length="2334" mass="247562">MSLWTLLLAVLALLSPLWAGSTADVDLPDTFLVESPHQMDPLPAHNFGRMYSPGSIVQYVFDNRAANFYPQRTEQGLFPSLRLGSFFSRQSDLSFTLFNIPETAVPTLMALPTPELQQPMFAWQDRQLVYLTWQHNNHPYSFDGNIQPVILAVDVIAPTVARILVDHEGAAVLLHFENNIFSSSKLAVEPRSATAGLPGNLFLATPSSWYWLQEGARSRATSTSQPILDMAATRFLTADPDRMDLVIVTPGELQIYIGLGPNNTWLDLLTSPLSEAQDHLLLHMVPRVPHITLPTGYLHLVHQSTKALWRVNYHPTRLLWQRVRAPGHFNPLQSAMLPVSMANARAHPPELWLAHQHVRVFPTGPLFGCTGADPSIVCDPATGSWKCAPGRVYAPLASPMELCAACADGFHAVALSPYRYDCRPCPGDHCRACVAGVCTACMDGYLLRRTLVNGAPSAQCVSICGPGYQPAQAECQPDPPPSRPHMPLTRISQQADKNIAALTPTRMFHRDGRLYLSRDSLSAREPGGMLAILQTGTFAMVDVRSLASDLTAPLQVHPLERLPSVSSVRQMFELGPLRQGDTIRLVLLIVLSGQQSQITFECHLPLHGEEDECPALHSPLATPASSLSTQALGNRISPTVVSYDGPFHELRPDGSLIKVEGILTADQRTSAAMAIHTNPATGQPVSWVYQYIQNAGFVAHPWDLVSFGDARTSTKDWQHIQTHNPPNVMPLAPAVSRHPVGTRSGTSTSSTSPRQQPAPPAGRPAAHSSTWPIHMLNSGIVPSIFWRPMALASGSRPHHLPQYDLLLTGIALINTVPHWLVIHYPLGMEPQQRTRQIAGSPSSRGPLPLNKSTAPSTVFHAQALHLQGYPEYPSALVVLHRDFFGVLLLHCPLGHAVCQLGPSHMSTYPAGLSVTEHTFITAAQLPQSGSLSDGQPAAAAFLIVSRSNPSSTFLLQVAPEACPLGTYAPECGPCHEDCQACHGPLATDCSQPGCNFFLPADPATCLPVCPPGLHRHASGACLCRADCAACSAPEVGESVLCTACPSGMALDPSDPAPDRCLACHSTCSQCAAPGSPTACLACSDDRAYRQPNGSCAPAAECPPGYWPHEHARACEPCPAGCSTCADAFRCTACRQGFLLEATMGVCFECVPGCASCDSQPNRCLSCQPGLLLLPDSGTCVSTCPASTAPNATATACHACHASCATCTHPGSPIACLTCPGATALQPDGRTCATDCPMGFRLADGRCVPCDSGCIACSTPGTCDQCDARRFDAGDGSCSVCHSACLTCTSASACTACQPGLVFLSPDALLDSLCTSTCDPGDFPGPGRCHACHRSCALCSGAPDACEVCAPGFHRPPGWLSGAGPCMACPAGCTSCTSSMCLSCEGHLFLTHDGRCVASCPAGAFGQPALAACQPCDATCADCAGPSADECTACIPGLEQVPRPGGLLACESPCLEGHFRDDSSMACLPCHEACAECNGPTDENCWRCQDHLLQGSTCVQECAPQHVPMAGRCLPCHVSCHQCTGIRSTDCTGTCRSDLLALPAGQGPMRCVSACPAGHRTTEDGCVACGDNCTTCPVSADVCAQCNRGWFLFPADTCDSPCPEGTSPWGGLCSPCHGSCATCYGPDPGHCLTCHADESVMLDHRCLASCPEGFFPDHGQCAPCHTACAACHGPDAHQCTACKSGHPLTLRGTCEPACPAGQFAIDAGPDQRLCQPCHEGCLMCDGPTAGHCTACREGQLLEQTRCTEACSEGHFPCPDVRRCLACPPDCTSCFHDAASPDTCAARCTACRAGLMLSLVTEQCQDTCPPGEVFDVSPIAPQATCARCAPRCATCHPSPDHCTACANEDDWLQVATGECLPACPAVQYASHFGQRVCLPCPAECEQCTVSAMHPGCQADAHGLLVCREADSCDRCAPNSLLLQGNACVSKCPAGFFDHWDAPVPACGPCHSSCLGECFGPSRDECTNPRPAVDHRLALGLGVGLGLLLLLLLLALAICLLWRLRRAPAPKPSDDPDENSTVLNTLVELSLPGAIQVDLGMDFTPIDTALGTGAQATVFAARAVGAGISARLNCPDIVAIKQLKATTMTPRHVALFQNEIALMWLLRHQDHIVQLFGYSESPPGIVMERFHSDLGVLLHSEVELSLHTRLDLALQWATGLEAMHGHGVAHCDLKPANVFVSPDGSAWRAALGDFGTSRNLSDSRSSALVSHAPELNAMTARYAAPEVLVAFQRRRPVEANLYLPADIYAAALLLWETIARRVPWEDGSFMSIAESVTAGRRPELHHAADPVTRVSPSLGQNLLDTLPLLWAPEAPARPPAASLRHLAATLVTMLPDQ</sequence>
<dbReference type="RefSeq" id="XP_009497205.1">
    <property type="nucleotide sequence ID" value="XM_009498930.1"/>
</dbReference>
<dbReference type="InterPro" id="IPR008271">
    <property type="entry name" value="Ser/Thr_kinase_AS"/>
</dbReference>
<reference evidence="5" key="1">
    <citation type="submission" date="2013-04" db="EMBL/GenBank/DDBJ databases">
        <title>The Genome Sequence of Fonticula alba ATCC 38817.</title>
        <authorList>
            <consortium name="The Broad Institute Genomics Platform"/>
            <person name="Russ C."/>
            <person name="Cuomo C."/>
            <person name="Burger G."/>
            <person name="Gray M.W."/>
            <person name="Holland P.W.H."/>
            <person name="King N."/>
            <person name="Lang F.B.F."/>
            <person name="Roger A.J."/>
            <person name="Ruiz-Trillo I."/>
            <person name="Brown M."/>
            <person name="Walker B."/>
            <person name="Young S."/>
            <person name="Zeng Q."/>
            <person name="Gargeya S."/>
            <person name="Fitzgerald M."/>
            <person name="Haas B."/>
            <person name="Abouelleil A."/>
            <person name="Allen A.W."/>
            <person name="Alvarado L."/>
            <person name="Arachchi H.M."/>
            <person name="Berlin A.M."/>
            <person name="Chapman S.B."/>
            <person name="Gainer-Dewar J."/>
            <person name="Goldberg J."/>
            <person name="Griggs A."/>
            <person name="Gujja S."/>
            <person name="Hansen M."/>
            <person name="Howarth C."/>
            <person name="Imamovic A."/>
            <person name="Ireland A."/>
            <person name="Larimer J."/>
            <person name="McCowan C."/>
            <person name="Murphy C."/>
            <person name="Pearson M."/>
            <person name="Poon T.W."/>
            <person name="Priest M."/>
            <person name="Roberts A."/>
            <person name="Saif S."/>
            <person name="Shea T."/>
            <person name="Sisk P."/>
            <person name="Sykes S."/>
            <person name="Wortman J."/>
            <person name="Nusbaum C."/>
            <person name="Birren B."/>
        </authorList>
    </citation>
    <scope>NUCLEOTIDE SEQUENCE [LARGE SCALE GENOMIC DNA]</scope>
    <source>
        <strain evidence="5">ATCC 38817</strain>
    </source>
</reference>
<name>A0A058Z4C1_FONAL</name>
<dbReference type="PANTHER" id="PTHR45756">
    <property type="entry name" value="PALMITOYLTRANSFERASE"/>
    <property type="match status" value="1"/>
</dbReference>
<evidence type="ECO:0000313" key="5">
    <source>
        <dbReference type="EMBL" id="KCV68773.1"/>
    </source>
</evidence>
<dbReference type="InterPro" id="IPR000719">
    <property type="entry name" value="Prot_kinase_dom"/>
</dbReference>
<proteinExistence type="predicted"/>
<dbReference type="EMBL" id="KB932208">
    <property type="protein sequence ID" value="KCV68773.1"/>
    <property type="molecule type" value="Genomic_DNA"/>
</dbReference>
<dbReference type="CDD" id="cd00064">
    <property type="entry name" value="FU"/>
    <property type="match status" value="9"/>
</dbReference>
<keyword evidence="5" id="KW-0723">Serine/threonine-protein kinase</keyword>
<dbReference type="InterPro" id="IPR009030">
    <property type="entry name" value="Growth_fac_rcpt_cys_sf"/>
</dbReference>
<protein>
    <submittedName>
        <fullName evidence="5">Serine/threonine protein kinase</fullName>
    </submittedName>
</protein>
<dbReference type="PROSITE" id="PS50011">
    <property type="entry name" value="PROTEIN_KINASE_DOM"/>
    <property type="match status" value="1"/>
</dbReference>
<feature type="compositionally biased region" description="Low complexity" evidence="1">
    <location>
        <begin position="741"/>
        <end position="755"/>
    </location>
</feature>
<feature type="domain" description="Protein kinase" evidence="4">
    <location>
        <begin position="2041"/>
        <end position="2325"/>
    </location>
</feature>
<dbReference type="InterPro" id="IPR006212">
    <property type="entry name" value="Furin_repeat"/>
</dbReference>
<evidence type="ECO:0000313" key="6">
    <source>
        <dbReference type="Proteomes" id="UP000030693"/>
    </source>
</evidence>
<evidence type="ECO:0000256" key="3">
    <source>
        <dbReference type="SAM" id="SignalP"/>
    </source>
</evidence>
<keyword evidence="5" id="KW-0418">Kinase</keyword>
<keyword evidence="3" id="KW-0732">Signal</keyword>
<dbReference type="SMART" id="SM00220">
    <property type="entry name" value="S_TKc"/>
    <property type="match status" value="1"/>
</dbReference>
<dbReference type="Pfam" id="PF00069">
    <property type="entry name" value="Pkinase"/>
    <property type="match status" value="1"/>
</dbReference>
<evidence type="ECO:0000256" key="2">
    <source>
        <dbReference type="SAM" id="Phobius"/>
    </source>
</evidence>
<dbReference type="SMART" id="SM00181">
    <property type="entry name" value="EGF"/>
    <property type="match status" value="13"/>
</dbReference>
<dbReference type="eggNOG" id="KOG0192">
    <property type="taxonomic scope" value="Eukaryota"/>
</dbReference>
<dbReference type="Gene3D" id="2.10.220.10">
    <property type="entry name" value="Hormone Receptor, Insulin-like Growth Factor Receptor 1, Chain A, domain 2"/>
    <property type="match status" value="12"/>
</dbReference>
<feature type="chain" id="PRO_5001566060" evidence="3">
    <location>
        <begin position="20"/>
        <end position="2334"/>
    </location>
</feature>
<feature type="signal peptide" evidence="3">
    <location>
        <begin position="1"/>
        <end position="19"/>
    </location>
</feature>